<gene>
    <name evidence="1" type="ORF">BWGO95_04650</name>
</gene>
<accession>A0A1G4EWD9</accession>
<evidence type="ECO:0000313" key="1">
    <source>
        <dbReference type="EMBL" id="SCB70476.1"/>
    </source>
</evidence>
<reference evidence="1 2" key="1">
    <citation type="submission" date="2016-08" db="EMBL/GenBank/DDBJ databases">
        <authorList>
            <person name="Seilhamer J.J."/>
        </authorList>
    </citation>
    <scope>NUCLEOTIDE SEQUENCE [LARGE SCALE GENOMIC DNA]</scope>
    <source>
        <strain evidence="1 2">SDA_GO95</strain>
    </source>
</reference>
<proteinExistence type="predicted"/>
<evidence type="ECO:0000313" key="2">
    <source>
        <dbReference type="Proteomes" id="UP000195696"/>
    </source>
</evidence>
<name>A0A1G4EWD9_BACMY</name>
<sequence length="38" mass="4574">MIYRIEMQMCIKTEGEEIRLRRKAKVQAKGERIACNNY</sequence>
<dbReference type="Proteomes" id="UP000195696">
    <property type="component" value="Unassembled WGS sequence"/>
</dbReference>
<dbReference type="AlphaFoldDB" id="A0A1G4EWD9"/>
<dbReference type="EMBL" id="FMAK01000052">
    <property type="protein sequence ID" value="SCB70476.1"/>
    <property type="molecule type" value="Genomic_DNA"/>
</dbReference>
<protein>
    <submittedName>
        <fullName evidence="1">Uncharacterized protein</fullName>
    </submittedName>
</protein>
<organism evidence="1 2">
    <name type="scientific">Bacillus mycoides</name>
    <dbReference type="NCBI Taxonomy" id="1405"/>
    <lineage>
        <taxon>Bacteria</taxon>
        <taxon>Bacillati</taxon>
        <taxon>Bacillota</taxon>
        <taxon>Bacilli</taxon>
        <taxon>Bacillales</taxon>
        <taxon>Bacillaceae</taxon>
        <taxon>Bacillus</taxon>
        <taxon>Bacillus cereus group</taxon>
    </lineage>
</organism>